<evidence type="ECO:0000313" key="1">
    <source>
        <dbReference type="EMBL" id="KAK7488220.1"/>
    </source>
</evidence>
<comment type="caution">
    <text evidence="1">The sequence shown here is derived from an EMBL/GenBank/DDBJ whole genome shotgun (WGS) entry which is preliminary data.</text>
</comment>
<proteinExistence type="predicted"/>
<accession>A0ABD0KLY0</accession>
<name>A0ABD0KLY0_9CAEN</name>
<keyword evidence="2" id="KW-1185">Reference proteome</keyword>
<reference evidence="1 2" key="1">
    <citation type="journal article" date="2023" name="Sci. Data">
        <title>Genome assembly of the Korean intertidal mud-creeper Batillaria attramentaria.</title>
        <authorList>
            <person name="Patra A.K."/>
            <person name="Ho P.T."/>
            <person name="Jun S."/>
            <person name="Lee S.J."/>
            <person name="Kim Y."/>
            <person name="Won Y.J."/>
        </authorList>
    </citation>
    <scope>NUCLEOTIDE SEQUENCE [LARGE SCALE GENOMIC DNA]</scope>
    <source>
        <strain evidence="1">Wonlab-2016</strain>
    </source>
</reference>
<sequence length="94" mass="10594">MIPGATGSIRNSQYPQPGLRLIAKTDTCNRLLSLRVCVCAPERERDIMLGSVELTTCRGAPDYDWRRCNGRSYALPTRLLCQRFAQHKTVSMHA</sequence>
<organism evidence="1 2">
    <name type="scientific">Batillaria attramentaria</name>
    <dbReference type="NCBI Taxonomy" id="370345"/>
    <lineage>
        <taxon>Eukaryota</taxon>
        <taxon>Metazoa</taxon>
        <taxon>Spiralia</taxon>
        <taxon>Lophotrochozoa</taxon>
        <taxon>Mollusca</taxon>
        <taxon>Gastropoda</taxon>
        <taxon>Caenogastropoda</taxon>
        <taxon>Sorbeoconcha</taxon>
        <taxon>Cerithioidea</taxon>
        <taxon>Batillariidae</taxon>
        <taxon>Batillaria</taxon>
    </lineage>
</organism>
<evidence type="ECO:0000313" key="2">
    <source>
        <dbReference type="Proteomes" id="UP001519460"/>
    </source>
</evidence>
<dbReference type="EMBL" id="JACVVK020000153">
    <property type="protein sequence ID" value="KAK7488220.1"/>
    <property type="molecule type" value="Genomic_DNA"/>
</dbReference>
<gene>
    <name evidence="1" type="ORF">BaRGS_00020527</name>
</gene>
<protein>
    <submittedName>
        <fullName evidence="1">Uncharacterized protein</fullName>
    </submittedName>
</protein>
<dbReference type="AlphaFoldDB" id="A0ABD0KLY0"/>
<dbReference type="Proteomes" id="UP001519460">
    <property type="component" value="Unassembled WGS sequence"/>
</dbReference>